<dbReference type="PRINTS" id="PR00080">
    <property type="entry name" value="SDRFAMILY"/>
</dbReference>
<proteinExistence type="inferred from homology"/>
<dbReference type="EMBL" id="UINC01202848">
    <property type="protein sequence ID" value="SVE22846.1"/>
    <property type="molecule type" value="Genomic_DNA"/>
</dbReference>
<comment type="similarity">
    <text evidence="1">Belongs to the short-chain dehydrogenases/reductases (SDR) family.</text>
</comment>
<dbReference type="SUPFAM" id="SSF51735">
    <property type="entry name" value="NAD(P)-binding Rossmann-fold domains"/>
    <property type="match status" value="1"/>
</dbReference>
<dbReference type="InterPro" id="IPR002347">
    <property type="entry name" value="SDR_fam"/>
</dbReference>
<dbReference type="PANTHER" id="PTHR43180:SF28">
    <property type="entry name" value="NAD(P)-BINDING ROSSMANN-FOLD SUPERFAMILY PROTEIN"/>
    <property type="match status" value="1"/>
</dbReference>
<dbReference type="GO" id="GO:0016491">
    <property type="term" value="F:oxidoreductase activity"/>
    <property type="evidence" value="ECO:0007669"/>
    <property type="project" value="UniProtKB-KW"/>
</dbReference>
<evidence type="ECO:0000313" key="5">
    <source>
        <dbReference type="EMBL" id="SVE22846.1"/>
    </source>
</evidence>
<dbReference type="PANTHER" id="PTHR43180">
    <property type="entry name" value="3-OXOACYL-(ACYL-CARRIER-PROTEIN) REDUCTASE (AFU_ORTHOLOGUE AFUA_6G11210)"/>
    <property type="match status" value="1"/>
</dbReference>
<feature type="non-terminal residue" evidence="5">
    <location>
        <position position="223"/>
    </location>
</feature>
<dbReference type="InterPro" id="IPR036291">
    <property type="entry name" value="NAD(P)-bd_dom_sf"/>
</dbReference>
<protein>
    <recommendedName>
        <fullName evidence="6">Cyclopentanol dehydrogenase</fullName>
    </recommendedName>
</protein>
<evidence type="ECO:0000256" key="4">
    <source>
        <dbReference type="ARBA" id="ARBA00023098"/>
    </source>
</evidence>
<evidence type="ECO:0000256" key="3">
    <source>
        <dbReference type="ARBA" id="ARBA00023027"/>
    </source>
</evidence>
<dbReference type="GO" id="GO:0006629">
    <property type="term" value="P:lipid metabolic process"/>
    <property type="evidence" value="ECO:0007669"/>
    <property type="project" value="UniProtKB-KW"/>
</dbReference>
<dbReference type="Pfam" id="PF00106">
    <property type="entry name" value="adh_short"/>
    <property type="match status" value="1"/>
</dbReference>
<dbReference type="Gene3D" id="3.40.50.720">
    <property type="entry name" value="NAD(P)-binding Rossmann-like Domain"/>
    <property type="match status" value="1"/>
</dbReference>
<organism evidence="5">
    <name type="scientific">marine metagenome</name>
    <dbReference type="NCBI Taxonomy" id="408172"/>
    <lineage>
        <taxon>unclassified sequences</taxon>
        <taxon>metagenomes</taxon>
        <taxon>ecological metagenomes</taxon>
    </lineage>
</organism>
<keyword evidence="2" id="KW-0560">Oxidoreductase</keyword>
<dbReference type="AlphaFoldDB" id="A0A383BRH2"/>
<gene>
    <name evidence="5" type="ORF">METZ01_LOCUS475700</name>
</gene>
<evidence type="ECO:0008006" key="6">
    <source>
        <dbReference type="Google" id="ProtNLM"/>
    </source>
</evidence>
<sequence length="223" mass="24397">MDRLTNKVSLITGSGSGTMDSILGFGGEAALKFCEEGSTVIISDVDDEKGQRFSDQLNEKGFPAYYRHLNVEKEAEWEETINWICDTFGKLDVLVNNAGTANRGDVLNTTEEDWDRVNQVNAKGYFLGIKTAGEAMKPENTGSIINVSSIYGIVGSLHSFAYHASKGAIRTMTKSAAIQLAKYKIRVNAIYPGYSMTPLNKDLSNDPAAIKVRLNNVPMGSWI</sequence>
<dbReference type="FunFam" id="3.40.50.720:FF:000084">
    <property type="entry name" value="Short-chain dehydrogenase reductase"/>
    <property type="match status" value="1"/>
</dbReference>
<evidence type="ECO:0000256" key="2">
    <source>
        <dbReference type="ARBA" id="ARBA00023002"/>
    </source>
</evidence>
<name>A0A383BRH2_9ZZZZ</name>
<keyword evidence="4" id="KW-0443">Lipid metabolism</keyword>
<accession>A0A383BRH2</accession>
<evidence type="ECO:0000256" key="1">
    <source>
        <dbReference type="ARBA" id="ARBA00006484"/>
    </source>
</evidence>
<dbReference type="PRINTS" id="PR00081">
    <property type="entry name" value="GDHRDH"/>
</dbReference>
<keyword evidence="3" id="KW-0520">NAD</keyword>
<reference evidence="5" key="1">
    <citation type="submission" date="2018-05" db="EMBL/GenBank/DDBJ databases">
        <authorList>
            <person name="Lanie J.A."/>
            <person name="Ng W.-L."/>
            <person name="Kazmierczak K.M."/>
            <person name="Andrzejewski T.M."/>
            <person name="Davidsen T.M."/>
            <person name="Wayne K.J."/>
            <person name="Tettelin H."/>
            <person name="Glass J.I."/>
            <person name="Rusch D."/>
            <person name="Podicherti R."/>
            <person name="Tsui H.-C.T."/>
            <person name="Winkler M.E."/>
        </authorList>
    </citation>
    <scope>NUCLEOTIDE SEQUENCE</scope>
</reference>